<accession>A0A453A0S0</accession>
<reference evidence="3" key="2">
    <citation type="journal article" date="2017" name="Nat. Plants">
        <title>The Aegilops tauschii genome reveals multiple impacts of transposons.</title>
        <authorList>
            <person name="Zhao G."/>
            <person name="Zou C."/>
            <person name="Li K."/>
            <person name="Wang K."/>
            <person name="Li T."/>
            <person name="Gao L."/>
            <person name="Zhang X."/>
            <person name="Wang H."/>
            <person name="Yang Z."/>
            <person name="Liu X."/>
            <person name="Jiang W."/>
            <person name="Mao L."/>
            <person name="Kong X."/>
            <person name="Jiao Y."/>
            <person name="Jia J."/>
        </authorList>
    </citation>
    <scope>NUCLEOTIDE SEQUENCE [LARGE SCALE GENOMIC DNA]</scope>
    <source>
        <strain evidence="3">cv. AL8/78</strain>
    </source>
</reference>
<dbReference type="AlphaFoldDB" id="A0A453A0S0"/>
<dbReference type="Proteomes" id="UP000015105">
    <property type="component" value="Chromosome 1D"/>
</dbReference>
<protein>
    <submittedName>
        <fullName evidence="2">Uncharacterized protein</fullName>
    </submittedName>
</protein>
<feature type="region of interest" description="Disordered" evidence="1">
    <location>
        <begin position="1"/>
        <end position="23"/>
    </location>
</feature>
<reference evidence="2" key="5">
    <citation type="journal article" date="2021" name="G3 (Bethesda)">
        <title>Aegilops tauschii genome assembly Aet v5.0 features greater sequence contiguity and improved annotation.</title>
        <authorList>
            <person name="Wang L."/>
            <person name="Zhu T."/>
            <person name="Rodriguez J.C."/>
            <person name="Deal K.R."/>
            <person name="Dubcovsky J."/>
            <person name="McGuire P.E."/>
            <person name="Lux T."/>
            <person name="Spannagl M."/>
            <person name="Mayer K.F.X."/>
            <person name="Baldrich P."/>
            <person name="Meyers B.C."/>
            <person name="Huo N."/>
            <person name="Gu Y.Q."/>
            <person name="Zhou H."/>
            <person name="Devos K.M."/>
            <person name="Bennetzen J.L."/>
            <person name="Unver T."/>
            <person name="Budak H."/>
            <person name="Gulick P.J."/>
            <person name="Galiba G."/>
            <person name="Kalapos B."/>
            <person name="Nelson D.R."/>
            <person name="Li P."/>
            <person name="You F.M."/>
            <person name="Luo M.C."/>
            <person name="Dvorak J."/>
        </authorList>
    </citation>
    <scope>NUCLEOTIDE SEQUENCE [LARGE SCALE GENOMIC DNA]</scope>
    <source>
        <strain evidence="2">cv. AL8/78</strain>
    </source>
</reference>
<proteinExistence type="predicted"/>
<sequence length="81" mass="8923">MENGDDDAAVHGAVRDARSRGEGASRFSADMVAAGGTPRVVEQGHTFERFVYFVSTLDMLEMVNILYAKMFHLDGANKRQT</sequence>
<evidence type="ECO:0000313" key="2">
    <source>
        <dbReference type="EnsemblPlants" id="AET1Gv20997200.23"/>
    </source>
</evidence>
<keyword evidence="3" id="KW-1185">Reference proteome</keyword>
<name>A0A453A0S0_AEGTS</name>
<organism evidence="2 3">
    <name type="scientific">Aegilops tauschii subsp. strangulata</name>
    <name type="common">Goatgrass</name>
    <dbReference type="NCBI Taxonomy" id="200361"/>
    <lineage>
        <taxon>Eukaryota</taxon>
        <taxon>Viridiplantae</taxon>
        <taxon>Streptophyta</taxon>
        <taxon>Embryophyta</taxon>
        <taxon>Tracheophyta</taxon>
        <taxon>Spermatophyta</taxon>
        <taxon>Magnoliopsida</taxon>
        <taxon>Liliopsida</taxon>
        <taxon>Poales</taxon>
        <taxon>Poaceae</taxon>
        <taxon>BOP clade</taxon>
        <taxon>Pooideae</taxon>
        <taxon>Triticodae</taxon>
        <taxon>Triticeae</taxon>
        <taxon>Triticinae</taxon>
        <taxon>Aegilops</taxon>
    </lineage>
</organism>
<dbReference type="Gramene" id="AET1Gv20997200.21">
    <property type="protein sequence ID" value="AET1Gv20997200.21"/>
    <property type="gene ID" value="AET1Gv20997200"/>
</dbReference>
<reference evidence="3" key="1">
    <citation type="journal article" date="2014" name="Science">
        <title>Ancient hybridizations among the ancestral genomes of bread wheat.</title>
        <authorList>
            <consortium name="International Wheat Genome Sequencing Consortium,"/>
            <person name="Marcussen T."/>
            <person name="Sandve S.R."/>
            <person name="Heier L."/>
            <person name="Spannagl M."/>
            <person name="Pfeifer M."/>
            <person name="Jakobsen K.S."/>
            <person name="Wulff B.B."/>
            <person name="Steuernagel B."/>
            <person name="Mayer K.F."/>
            <person name="Olsen O.A."/>
        </authorList>
    </citation>
    <scope>NUCLEOTIDE SEQUENCE [LARGE SCALE GENOMIC DNA]</scope>
    <source>
        <strain evidence="3">cv. AL8/78</strain>
    </source>
</reference>
<feature type="compositionally biased region" description="Basic and acidic residues" evidence="1">
    <location>
        <begin position="13"/>
        <end position="23"/>
    </location>
</feature>
<dbReference type="EnsemblPlants" id="AET1Gv20997200.22">
    <property type="protein sequence ID" value="AET1Gv20997200.22"/>
    <property type="gene ID" value="AET1Gv20997200"/>
</dbReference>
<dbReference type="EnsemblPlants" id="AET1Gv20997200.21">
    <property type="protein sequence ID" value="AET1Gv20997200.21"/>
    <property type="gene ID" value="AET1Gv20997200"/>
</dbReference>
<dbReference type="EnsemblPlants" id="AET1Gv20997200.20">
    <property type="protein sequence ID" value="AET1Gv20997200.20"/>
    <property type="gene ID" value="AET1Gv20997200"/>
</dbReference>
<dbReference type="Gramene" id="AET1Gv20997200.20">
    <property type="protein sequence ID" value="AET1Gv20997200.20"/>
    <property type="gene ID" value="AET1Gv20997200"/>
</dbReference>
<dbReference type="EnsemblPlants" id="AET1Gv20997200.23">
    <property type="protein sequence ID" value="AET1Gv20997200.23"/>
    <property type="gene ID" value="AET1Gv20997200"/>
</dbReference>
<dbReference type="Gramene" id="AET1Gv20997200.23">
    <property type="protein sequence ID" value="AET1Gv20997200.23"/>
    <property type="gene ID" value="AET1Gv20997200"/>
</dbReference>
<dbReference type="Gramene" id="AET1Gv20997200.22">
    <property type="protein sequence ID" value="AET1Gv20997200.22"/>
    <property type="gene ID" value="AET1Gv20997200"/>
</dbReference>
<dbReference type="EnsemblPlants" id="AET1Gv20997200.25">
    <property type="protein sequence ID" value="AET1Gv20997200.25"/>
    <property type="gene ID" value="AET1Gv20997200"/>
</dbReference>
<reference evidence="2" key="4">
    <citation type="submission" date="2019-03" db="UniProtKB">
        <authorList>
            <consortium name="EnsemblPlants"/>
        </authorList>
    </citation>
    <scope>IDENTIFICATION</scope>
</reference>
<dbReference type="Gramene" id="AET1Gv20997200.25">
    <property type="protein sequence ID" value="AET1Gv20997200.25"/>
    <property type="gene ID" value="AET1Gv20997200"/>
</dbReference>
<evidence type="ECO:0000313" key="3">
    <source>
        <dbReference type="Proteomes" id="UP000015105"/>
    </source>
</evidence>
<reference evidence="2" key="3">
    <citation type="journal article" date="2017" name="Nature">
        <title>Genome sequence of the progenitor of the wheat D genome Aegilops tauschii.</title>
        <authorList>
            <person name="Luo M.C."/>
            <person name="Gu Y.Q."/>
            <person name="Puiu D."/>
            <person name="Wang H."/>
            <person name="Twardziok S.O."/>
            <person name="Deal K.R."/>
            <person name="Huo N."/>
            <person name="Zhu T."/>
            <person name="Wang L."/>
            <person name="Wang Y."/>
            <person name="McGuire P.E."/>
            <person name="Liu S."/>
            <person name="Long H."/>
            <person name="Ramasamy R.K."/>
            <person name="Rodriguez J.C."/>
            <person name="Van S.L."/>
            <person name="Yuan L."/>
            <person name="Wang Z."/>
            <person name="Xia Z."/>
            <person name="Xiao L."/>
            <person name="Anderson O.D."/>
            <person name="Ouyang S."/>
            <person name="Liang Y."/>
            <person name="Zimin A.V."/>
            <person name="Pertea G."/>
            <person name="Qi P."/>
            <person name="Bennetzen J.L."/>
            <person name="Dai X."/>
            <person name="Dawson M.W."/>
            <person name="Muller H.G."/>
            <person name="Kugler K."/>
            <person name="Rivarola-Duarte L."/>
            <person name="Spannagl M."/>
            <person name="Mayer K.F.X."/>
            <person name="Lu F.H."/>
            <person name="Bevan M.W."/>
            <person name="Leroy P."/>
            <person name="Li P."/>
            <person name="You F.M."/>
            <person name="Sun Q."/>
            <person name="Liu Z."/>
            <person name="Lyons E."/>
            <person name="Wicker T."/>
            <person name="Salzberg S.L."/>
            <person name="Devos K.M."/>
            <person name="Dvorak J."/>
        </authorList>
    </citation>
    <scope>NUCLEOTIDE SEQUENCE [LARGE SCALE GENOMIC DNA]</scope>
    <source>
        <strain evidence="2">cv. AL8/78</strain>
    </source>
</reference>
<evidence type="ECO:0000256" key="1">
    <source>
        <dbReference type="SAM" id="MobiDB-lite"/>
    </source>
</evidence>